<keyword evidence="2" id="KW-1185">Reference proteome</keyword>
<dbReference type="AlphaFoldDB" id="A0A5P8W508"/>
<dbReference type="RefSeq" id="WP_323808699.1">
    <property type="nucleotide sequence ID" value="NZ_CP045226.1"/>
</dbReference>
<dbReference type="Proteomes" id="UP000326678">
    <property type="component" value="Chromosome Gxm1"/>
</dbReference>
<organism evidence="1 2">
    <name type="scientific">Nostoc sphaeroides CCNUC1</name>
    <dbReference type="NCBI Taxonomy" id="2653204"/>
    <lineage>
        <taxon>Bacteria</taxon>
        <taxon>Bacillati</taxon>
        <taxon>Cyanobacteriota</taxon>
        <taxon>Cyanophyceae</taxon>
        <taxon>Nostocales</taxon>
        <taxon>Nostocaceae</taxon>
        <taxon>Nostoc</taxon>
    </lineage>
</organism>
<evidence type="ECO:0000313" key="2">
    <source>
        <dbReference type="Proteomes" id="UP000326678"/>
    </source>
</evidence>
<accession>A0A5P8W508</accession>
<protein>
    <submittedName>
        <fullName evidence="1">Uncharacterized protein</fullName>
    </submittedName>
</protein>
<proteinExistence type="predicted"/>
<evidence type="ECO:0000313" key="1">
    <source>
        <dbReference type="EMBL" id="QFS47734.1"/>
    </source>
</evidence>
<sequence length="108" mass="12604">MKTEHEREQLIKAINVLLNQAYDSTLDEIYALLQKIEDEEDENDLRAYHAAKSDIENNSLIAWDDIKKEIANERKKGVALLTKLNLPRGLEKCLKNYLKNYKIAYNPK</sequence>
<reference evidence="1 2" key="1">
    <citation type="submission" date="2019-10" db="EMBL/GenBank/DDBJ databases">
        <title>Genomic and transcriptomic insights into the perfect genentic adaptation of a filamentous nitrogen-fixing cyanobacterium to rice fields.</title>
        <authorList>
            <person name="Chen Z."/>
        </authorList>
    </citation>
    <scope>NUCLEOTIDE SEQUENCE [LARGE SCALE GENOMIC DNA]</scope>
    <source>
        <strain evidence="1">CCNUC1</strain>
    </source>
</reference>
<dbReference type="KEGG" id="nsh:GXM_05226"/>
<gene>
    <name evidence="1" type="ORF">GXM_05226</name>
</gene>
<name>A0A5P8W508_9NOSO</name>
<dbReference type="EMBL" id="CP045226">
    <property type="protein sequence ID" value="QFS47734.1"/>
    <property type="molecule type" value="Genomic_DNA"/>
</dbReference>